<dbReference type="RefSeq" id="WP_197914628.1">
    <property type="nucleotide sequence ID" value="NZ_CP065628.1"/>
</dbReference>
<proteinExistence type="predicted"/>
<evidence type="ECO:0000313" key="3">
    <source>
        <dbReference type="EMBL" id="QPR30605.1"/>
    </source>
</evidence>
<accession>A0AB37GCC0</accession>
<dbReference type="EMBL" id="CP066023">
    <property type="protein sequence ID" value="QQB82441.1"/>
    <property type="molecule type" value="Genomic_DNA"/>
</dbReference>
<keyword evidence="1" id="KW-0059">Arsenical resistance</keyword>
<name>A0AB37GCC0_CORAY</name>
<dbReference type="PANTHER" id="PTHR43428">
    <property type="entry name" value="ARSENATE REDUCTASE"/>
    <property type="match status" value="1"/>
</dbReference>
<dbReference type="Proteomes" id="UP000594774">
    <property type="component" value="Chromosome"/>
</dbReference>
<dbReference type="GO" id="GO:0046685">
    <property type="term" value="P:response to arsenic-containing substance"/>
    <property type="evidence" value="ECO:0007669"/>
    <property type="project" value="UniProtKB-KW"/>
</dbReference>
<evidence type="ECO:0000259" key="2">
    <source>
        <dbReference type="SMART" id="SM00226"/>
    </source>
</evidence>
<sequence>MKINDSGHTFCRLTLVREDLHRLYGAACDAATIDSILDDVIAELSGSAKVTNFLPVLAEREATERIKAESGCKDFAPRQEILFADSRGSGRSQIATALAYHLVGNEVFIRTIGLNPEDGLNPRVVAALRDRGVDTSRLTQKAITPRVSHRADVVVLMGIDETPAVPGDRYVEWDVADPDQLTDDELQSLIDDIETRLRSLFTEMDVAVA</sequence>
<dbReference type="SMART" id="SM00226">
    <property type="entry name" value="LMWPc"/>
    <property type="match status" value="1"/>
</dbReference>
<feature type="domain" description="Phosphotyrosine protein phosphatase I" evidence="2">
    <location>
        <begin position="79"/>
        <end position="203"/>
    </location>
</feature>
<dbReference type="Pfam" id="PF21234">
    <property type="entry name" value="Phosphatase-like_N"/>
    <property type="match status" value="1"/>
</dbReference>
<gene>
    <name evidence="3" type="ORF">I6G95_10490</name>
    <name evidence="4" type="ORF">I6H48_11050</name>
</gene>
<dbReference type="EMBL" id="CP065628">
    <property type="protein sequence ID" value="QPR30605.1"/>
    <property type="molecule type" value="Genomic_DNA"/>
</dbReference>
<dbReference type="Gene3D" id="3.40.50.2300">
    <property type="match status" value="1"/>
</dbReference>
<dbReference type="InterPro" id="IPR048716">
    <property type="entry name" value="Phosphatase-like_N"/>
</dbReference>
<dbReference type="Proteomes" id="UP000595198">
    <property type="component" value="Chromosome"/>
</dbReference>
<dbReference type="AlphaFoldDB" id="A0AB37GCC0"/>
<dbReference type="PANTHER" id="PTHR43428:SF1">
    <property type="entry name" value="ARSENATE REDUCTASE"/>
    <property type="match status" value="1"/>
</dbReference>
<dbReference type="SUPFAM" id="SSF52788">
    <property type="entry name" value="Phosphotyrosine protein phosphatases I"/>
    <property type="match status" value="1"/>
</dbReference>
<evidence type="ECO:0000313" key="5">
    <source>
        <dbReference type="Proteomes" id="UP000594774"/>
    </source>
</evidence>
<organism evidence="3 5">
    <name type="scientific">Corynebacterium amycolatum</name>
    <dbReference type="NCBI Taxonomy" id="43765"/>
    <lineage>
        <taxon>Bacteria</taxon>
        <taxon>Bacillati</taxon>
        <taxon>Actinomycetota</taxon>
        <taxon>Actinomycetes</taxon>
        <taxon>Mycobacteriales</taxon>
        <taxon>Corynebacteriaceae</taxon>
        <taxon>Corynebacterium</taxon>
    </lineage>
</organism>
<dbReference type="Gene3D" id="1.10.8.1060">
    <property type="entry name" value="Corynebacterium glutamicum thioredoxin-dependent arsenate reductase, N-terminal domain"/>
    <property type="match status" value="1"/>
</dbReference>
<dbReference type="InterPro" id="IPR023485">
    <property type="entry name" value="Ptyr_pPase"/>
</dbReference>
<dbReference type="NCBIfam" id="NF046112">
    <property type="entry name" value="MSMEG_6209_Nter"/>
    <property type="match status" value="1"/>
</dbReference>
<dbReference type="Pfam" id="PF01451">
    <property type="entry name" value="LMWPc"/>
    <property type="match status" value="1"/>
</dbReference>
<evidence type="ECO:0000313" key="6">
    <source>
        <dbReference type="Proteomes" id="UP000595198"/>
    </source>
</evidence>
<reference evidence="5 6" key="1">
    <citation type="submission" date="2020-12" db="EMBL/GenBank/DDBJ databases">
        <title>FDA dAtabase for Regulatory Grade micrObial Sequences (FDA-ARGOS): Supporting development and validation of Infectious Disease Dx tests.</title>
        <authorList>
            <person name="Sproer C."/>
            <person name="Gronow S."/>
            <person name="Severitt S."/>
            <person name="Schroder I."/>
            <person name="Tallon L."/>
            <person name="Sadzewicz L."/>
            <person name="Zhao X."/>
            <person name="Boylan J."/>
            <person name="Ott S."/>
            <person name="Bowen H."/>
            <person name="Vavikolanu K."/>
            <person name="Mehta A."/>
            <person name="Aluvathingal J."/>
            <person name="Nadendla S."/>
            <person name="Lowell S."/>
            <person name="Myers T."/>
            <person name="Yan Y."/>
            <person name="Sichtig H."/>
        </authorList>
    </citation>
    <scope>NUCLEOTIDE SEQUENCE [LARGE SCALE GENOMIC DNA]</scope>
    <source>
        <strain evidence="3 5">FDAARGOS_938</strain>
        <strain evidence="4 6">FDAARGOS_991</strain>
    </source>
</reference>
<protein>
    <submittedName>
        <fullName evidence="3">Protein tyrosine phosphatase</fullName>
    </submittedName>
</protein>
<keyword evidence="6" id="KW-1185">Reference proteome</keyword>
<evidence type="ECO:0000313" key="4">
    <source>
        <dbReference type="EMBL" id="QQB82441.1"/>
    </source>
</evidence>
<dbReference type="InterPro" id="IPR036196">
    <property type="entry name" value="Ptyr_pPase_sf"/>
</dbReference>
<evidence type="ECO:0000256" key="1">
    <source>
        <dbReference type="ARBA" id="ARBA00022849"/>
    </source>
</evidence>